<dbReference type="NCBIfam" id="TIGR01993">
    <property type="entry name" value="Pyr-5-nucltdase"/>
    <property type="match status" value="1"/>
</dbReference>
<dbReference type="InterPro" id="IPR023214">
    <property type="entry name" value="HAD_sf"/>
</dbReference>
<dbReference type="InterPro" id="IPR036412">
    <property type="entry name" value="HAD-like_sf"/>
</dbReference>
<dbReference type="NCBIfam" id="TIGR01509">
    <property type="entry name" value="HAD-SF-IA-v3"/>
    <property type="match status" value="1"/>
</dbReference>
<dbReference type="Gene3D" id="1.10.150.450">
    <property type="match status" value="1"/>
</dbReference>
<accession>A0A9E8CNQ5</accession>
<dbReference type="InterPro" id="IPR010237">
    <property type="entry name" value="Pyr-5-nucltdase"/>
</dbReference>
<name>A0A9E8CNQ5_9HYPH</name>
<sequence length="246" mass="27648">MRKLADTPAATPPLTAEGFAHVDHWIFDLDNTLYSHECRVWPQVNERITLFLQELFGLDGLSSHALRQYYYHRYGTTLKGLMEEHQIDPDRFLDFAHDIDLTLLEPNPELGEALAALPGRKLILTNGSVGHAKNVAGKLGILDQFEDIFDIVHAGFLPKPERATYENFLAKHSVDPARAAMFEDIEKNLIVPNDLGMKTVLIVPKTPDPFREAWEQVAIEAGHVHHVTADLTGFLRPLGRSGERQA</sequence>
<dbReference type="SUPFAM" id="SSF56784">
    <property type="entry name" value="HAD-like"/>
    <property type="match status" value="1"/>
</dbReference>
<dbReference type="PANTHER" id="PTHR12725">
    <property type="entry name" value="HALOACID DEHALOGENASE-LIKE HYDROLASE"/>
    <property type="match status" value="1"/>
</dbReference>
<dbReference type="SFLD" id="SFLDG01132">
    <property type="entry name" value="C1.5.3:_5'-Nucleotidase_Like"/>
    <property type="match status" value="1"/>
</dbReference>
<protein>
    <submittedName>
        <fullName evidence="1">Pyrimidine 5'-nucleotidase</fullName>
    </submittedName>
</protein>
<organism evidence="1">
    <name type="scientific">Bosea sp. NBC_00436</name>
    <dbReference type="NCBI Taxonomy" id="2969620"/>
    <lineage>
        <taxon>Bacteria</taxon>
        <taxon>Pseudomonadati</taxon>
        <taxon>Pseudomonadota</taxon>
        <taxon>Alphaproteobacteria</taxon>
        <taxon>Hyphomicrobiales</taxon>
        <taxon>Boseaceae</taxon>
        <taxon>Bosea</taxon>
    </lineage>
</organism>
<gene>
    <name evidence="1" type="ORF">NWE54_21870</name>
</gene>
<reference evidence="1" key="1">
    <citation type="submission" date="2022-08" db="EMBL/GenBank/DDBJ databases">
        <title>Complete Genome Sequences of 2 Bosea sp. soil isolates.</title>
        <authorList>
            <person name="Alvarez Arevalo M."/>
            <person name="Sterndorff E.B."/>
            <person name="Faurdal D."/>
            <person name="Joergensen T.S."/>
            <person name="Weber T."/>
        </authorList>
    </citation>
    <scope>NUCLEOTIDE SEQUENCE</scope>
    <source>
        <strain evidence="1">NBC_00436</strain>
    </source>
</reference>
<dbReference type="Pfam" id="PF00702">
    <property type="entry name" value="Hydrolase"/>
    <property type="match status" value="1"/>
</dbReference>
<dbReference type="CDD" id="cd02604">
    <property type="entry name" value="HAD_5NT"/>
    <property type="match status" value="1"/>
</dbReference>
<dbReference type="Gene3D" id="3.40.50.1000">
    <property type="entry name" value="HAD superfamily/HAD-like"/>
    <property type="match status" value="1"/>
</dbReference>
<dbReference type="SFLD" id="SFLDS00003">
    <property type="entry name" value="Haloacid_Dehalogenase"/>
    <property type="match status" value="1"/>
</dbReference>
<evidence type="ECO:0000313" key="1">
    <source>
        <dbReference type="EMBL" id="UZF86399.1"/>
    </source>
</evidence>
<dbReference type="AlphaFoldDB" id="A0A9E8CNQ5"/>
<proteinExistence type="predicted"/>
<dbReference type="EMBL" id="CP102774">
    <property type="protein sequence ID" value="UZF86399.1"/>
    <property type="molecule type" value="Genomic_DNA"/>
</dbReference>
<dbReference type="InterPro" id="IPR006439">
    <property type="entry name" value="HAD-SF_hydro_IA"/>
</dbReference>
<dbReference type="PANTHER" id="PTHR12725:SF117">
    <property type="entry name" value="HALOACID DEHALOGENASE-LIKE HYDROLASE"/>
    <property type="match status" value="1"/>
</dbReference>
<dbReference type="SFLD" id="SFLDG01129">
    <property type="entry name" value="C1.5:_HAD__Beta-PGM__Phosphata"/>
    <property type="match status" value="1"/>
</dbReference>